<dbReference type="GO" id="GO:0005886">
    <property type="term" value="C:plasma membrane"/>
    <property type="evidence" value="ECO:0007669"/>
    <property type="project" value="UniProtKB-SubCell"/>
</dbReference>
<sequence>MFDIASIVVTFAIMLTLYRAIKGPTVYDRVLAANAIGTKAVVILVLIGFAYGRPHFLDLAVVYTLINFVATIAFLKYIEMGRLD</sequence>
<dbReference type="AlphaFoldDB" id="A0A941W313"/>
<keyword evidence="7 8" id="KW-0472">Membrane</keyword>
<reference evidence="9" key="1">
    <citation type="journal article" date="2021" name="ISME J.">
        <title>Fine-scale metabolic discontinuity in a stratified prokaryote microbiome of a Red Sea deep halocline.</title>
        <authorList>
            <person name="Michoud G."/>
            <person name="Ngugi D.K."/>
            <person name="Barozzi A."/>
            <person name="Merlino G."/>
            <person name="Calleja M.L."/>
            <person name="Delgado-Huertas A."/>
            <person name="Moran X.A.G."/>
            <person name="Daffonchio D."/>
        </authorList>
    </citation>
    <scope>NUCLEOTIDE SEQUENCE</scope>
    <source>
        <strain evidence="9">SuakinDeep_MAG55_1</strain>
    </source>
</reference>
<protein>
    <recommendedName>
        <fullName evidence="11">Cation:proton antiporter</fullName>
    </recommendedName>
</protein>
<keyword evidence="3" id="KW-0813">Transport</keyword>
<gene>
    <name evidence="9" type="ORF">MAG551_01302</name>
</gene>
<keyword evidence="6 8" id="KW-1133">Transmembrane helix</keyword>
<evidence type="ECO:0000256" key="4">
    <source>
        <dbReference type="ARBA" id="ARBA00022475"/>
    </source>
</evidence>
<evidence type="ECO:0000256" key="1">
    <source>
        <dbReference type="ARBA" id="ARBA00004651"/>
    </source>
</evidence>
<dbReference type="Pfam" id="PF04066">
    <property type="entry name" value="MrpF_PhaF"/>
    <property type="match status" value="1"/>
</dbReference>
<keyword evidence="5 8" id="KW-0812">Transmembrane</keyword>
<evidence type="ECO:0000313" key="10">
    <source>
        <dbReference type="Proteomes" id="UP000722750"/>
    </source>
</evidence>
<evidence type="ECO:0000256" key="6">
    <source>
        <dbReference type="ARBA" id="ARBA00022989"/>
    </source>
</evidence>
<comment type="caution">
    <text evidence="9">The sequence shown here is derived from an EMBL/GenBank/DDBJ whole genome shotgun (WGS) entry which is preliminary data.</text>
</comment>
<dbReference type="PANTHER" id="PTHR34702">
    <property type="entry name" value="NA(+)/H(+) ANTIPORTER SUBUNIT F1"/>
    <property type="match status" value="1"/>
</dbReference>
<name>A0A941W313_9BACT</name>
<feature type="transmembrane region" description="Helical" evidence="8">
    <location>
        <begin position="29"/>
        <end position="49"/>
    </location>
</feature>
<dbReference type="GO" id="GO:0015385">
    <property type="term" value="F:sodium:proton antiporter activity"/>
    <property type="evidence" value="ECO:0007669"/>
    <property type="project" value="TreeGrafter"/>
</dbReference>
<dbReference type="PANTHER" id="PTHR34702:SF1">
    <property type="entry name" value="NA(+)_H(+) ANTIPORTER SUBUNIT F"/>
    <property type="match status" value="1"/>
</dbReference>
<evidence type="ECO:0008006" key="11">
    <source>
        <dbReference type="Google" id="ProtNLM"/>
    </source>
</evidence>
<proteinExistence type="inferred from homology"/>
<dbReference type="EMBL" id="JAANXD010000056">
    <property type="protein sequence ID" value="MBS1258249.1"/>
    <property type="molecule type" value="Genomic_DNA"/>
</dbReference>
<dbReference type="Proteomes" id="UP000722750">
    <property type="component" value="Unassembled WGS sequence"/>
</dbReference>
<evidence type="ECO:0000256" key="8">
    <source>
        <dbReference type="SAM" id="Phobius"/>
    </source>
</evidence>
<accession>A0A941W313</accession>
<evidence type="ECO:0000256" key="2">
    <source>
        <dbReference type="ARBA" id="ARBA00009212"/>
    </source>
</evidence>
<dbReference type="InterPro" id="IPR007208">
    <property type="entry name" value="MrpF/PhaF-like"/>
</dbReference>
<evidence type="ECO:0000313" key="9">
    <source>
        <dbReference type="EMBL" id="MBS1258249.1"/>
    </source>
</evidence>
<evidence type="ECO:0000256" key="5">
    <source>
        <dbReference type="ARBA" id="ARBA00022692"/>
    </source>
</evidence>
<organism evidence="9 10">
    <name type="scientific">Candidatus Scalindua arabica</name>
    <dbReference type="NCBI Taxonomy" id="1127984"/>
    <lineage>
        <taxon>Bacteria</taxon>
        <taxon>Pseudomonadati</taxon>
        <taxon>Planctomycetota</taxon>
        <taxon>Candidatus Brocadiia</taxon>
        <taxon>Candidatus Brocadiales</taxon>
        <taxon>Candidatus Scalinduaceae</taxon>
        <taxon>Candidatus Scalindua</taxon>
    </lineage>
</organism>
<evidence type="ECO:0000256" key="7">
    <source>
        <dbReference type="ARBA" id="ARBA00023136"/>
    </source>
</evidence>
<comment type="subcellular location">
    <subcellularLocation>
        <location evidence="1">Cell membrane</location>
        <topology evidence="1">Multi-pass membrane protein</topology>
    </subcellularLocation>
</comment>
<keyword evidence="4" id="KW-1003">Cell membrane</keyword>
<evidence type="ECO:0000256" key="3">
    <source>
        <dbReference type="ARBA" id="ARBA00022448"/>
    </source>
</evidence>
<feature type="transmembrane region" description="Helical" evidence="8">
    <location>
        <begin position="56"/>
        <end position="78"/>
    </location>
</feature>
<comment type="similarity">
    <text evidence="2">Belongs to the CPA3 antiporters (TC 2.A.63) subunit F family.</text>
</comment>